<dbReference type="Proteomes" id="UP000886845">
    <property type="component" value="Unassembled WGS sequence"/>
</dbReference>
<organism evidence="1 2">
    <name type="scientific">Candidatus Spyradenecus faecavium</name>
    <dbReference type="NCBI Taxonomy" id="2840947"/>
    <lineage>
        <taxon>Bacteria</taxon>
        <taxon>Pseudomonadati</taxon>
        <taxon>Lentisphaerota</taxon>
        <taxon>Lentisphaeria</taxon>
        <taxon>Lentisphaerales</taxon>
        <taxon>Lentisphaeraceae</taxon>
        <taxon>Lentisphaeraceae incertae sedis</taxon>
        <taxon>Candidatus Spyradenecus</taxon>
    </lineage>
</organism>
<sequence>MRRALALAAVALCAGCISERMGYATRDAEPPAPGATLQEAVAALGNPTAVRDLPTGGTEAVWVGTATRGGAFEVSFWGVRFVRLGATRTTTQGRRLVFDAAGRLTASWPVGEGDPPWGVVPFGR</sequence>
<reference evidence="1" key="1">
    <citation type="submission" date="2020-10" db="EMBL/GenBank/DDBJ databases">
        <authorList>
            <person name="Gilroy R."/>
        </authorList>
    </citation>
    <scope>NUCLEOTIDE SEQUENCE</scope>
    <source>
        <strain evidence="1">35461</strain>
    </source>
</reference>
<evidence type="ECO:0000313" key="1">
    <source>
        <dbReference type="EMBL" id="HIV09652.1"/>
    </source>
</evidence>
<accession>A0A9D1NNM8</accession>
<proteinExistence type="predicted"/>
<name>A0A9D1NNM8_9BACT</name>
<comment type="caution">
    <text evidence="1">The sequence shown here is derived from an EMBL/GenBank/DDBJ whole genome shotgun (WGS) entry which is preliminary data.</text>
</comment>
<dbReference type="AlphaFoldDB" id="A0A9D1NNM8"/>
<reference evidence="1" key="2">
    <citation type="journal article" date="2021" name="PeerJ">
        <title>Extensive microbial diversity within the chicken gut microbiome revealed by metagenomics and culture.</title>
        <authorList>
            <person name="Gilroy R."/>
            <person name="Ravi A."/>
            <person name="Getino M."/>
            <person name="Pursley I."/>
            <person name="Horton D.L."/>
            <person name="Alikhan N.F."/>
            <person name="Baker D."/>
            <person name="Gharbi K."/>
            <person name="Hall N."/>
            <person name="Watson M."/>
            <person name="Adriaenssens E.M."/>
            <person name="Foster-Nyarko E."/>
            <person name="Jarju S."/>
            <person name="Secka A."/>
            <person name="Antonio M."/>
            <person name="Oren A."/>
            <person name="Chaudhuri R.R."/>
            <person name="La Ragione R."/>
            <person name="Hildebrand F."/>
            <person name="Pallen M.J."/>
        </authorList>
    </citation>
    <scope>NUCLEOTIDE SEQUENCE</scope>
    <source>
        <strain evidence="1">35461</strain>
    </source>
</reference>
<gene>
    <name evidence="1" type="ORF">IAC79_06035</name>
</gene>
<protein>
    <submittedName>
        <fullName evidence="1">Uncharacterized protein</fullName>
    </submittedName>
</protein>
<evidence type="ECO:0000313" key="2">
    <source>
        <dbReference type="Proteomes" id="UP000886845"/>
    </source>
</evidence>
<dbReference type="EMBL" id="DVOR01000194">
    <property type="protein sequence ID" value="HIV09652.1"/>
    <property type="molecule type" value="Genomic_DNA"/>
</dbReference>